<feature type="domain" description="NACHT" evidence="5">
    <location>
        <begin position="598"/>
        <end position="716"/>
    </location>
</feature>
<dbReference type="InterPro" id="IPR001646">
    <property type="entry name" value="5peptide_repeat"/>
</dbReference>
<keyword evidence="7" id="KW-1185">Reference proteome</keyword>
<feature type="repeat" description="WD" evidence="3">
    <location>
        <begin position="1331"/>
        <end position="1372"/>
    </location>
</feature>
<keyword evidence="2" id="KW-0677">Repeat</keyword>
<protein>
    <submittedName>
        <fullName evidence="6">Pentapeptide repeat protein</fullName>
    </submittedName>
</protein>
<dbReference type="Gene3D" id="3.60.21.10">
    <property type="match status" value="1"/>
</dbReference>
<dbReference type="Pfam" id="PF05729">
    <property type="entry name" value="NACHT"/>
    <property type="match status" value="1"/>
</dbReference>
<dbReference type="PROSITE" id="PS00678">
    <property type="entry name" value="WD_REPEATS_1"/>
    <property type="match status" value="3"/>
</dbReference>
<dbReference type="HOGENOM" id="CLU_002061_0_0_11"/>
<keyword evidence="1 3" id="KW-0853">WD repeat</keyword>
<feature type="repeat" description="WD" evidence="3">
    <location>
        <begin position="1498"/>
        <end position="1530"/>
    </location>
</feature>
<dbReference type="PANTHER" id="PTHR19879:SF9">
    <property type="entry name" value="TRANSCRIPTION INITIATION FACTOR TFIID SUBUNIT 5"/>
    <property type="match status" value="1"/>
</dbReference>
<dbReference type="Gene3D" id="2.130.10.10">
    <property type="entry name" value="YVTN repeat-like/Quinoprotein amine dehydrogenase"/>
    <property type="match status" value="5"/>
</dbReference>
<dbReference type="InterPro" id="IPR011047">
    <property type="entry name" value="Quinoprotein_ADH-like_sf"/>
</dbReference>
<feature type="repeat" description="WD" evidence="3">
    <location>
        <begin position="1582"/>
        <end position="1623"/>
    </location>
</feature>
<feature type="repeat" description="WD" evidence="3">
    <location>
        <begin position="1540"/>
        <end position="1581"/>
    </location>
</feature>
<evidence type="ECO:0000313" key="7">
    <source>
        <dbReference type="Proteomes" id="UP000006640"/>
    </source>
</evidence>
<feature type="repeat" description="WD" evidence="3">
    <location>
        <begin position="1414"/>
        <end position="1455"/>
    </location>
</feature>
<dbReference type="PROSITE" id="PS50837">
    <property type="entry name" value="NACHT"/>
    <property type="match status" value="1"/>
</dbReference>
<dbReference type="PANTHER" id="PTHR19879">
    <property type="entry name" value="TRANSCRIPTION INITIATION FACTOR TFIID"/>
    <property type="match status" value="1"/>
</dbReference>
<dbReference type="InterPro" id="IPR027417">
    <property type="entry name" value="P-loop_NTPase"/>
</dbReference>
<accession>D6YA55</accession>
<proteinExistence type="predicted"/>
<dbReference type="PRINTS" id="PR00320">
    <property type="entry name" value="GPROTEINBRPT"/>
</dbReference>
<evidence type="ECO:0000256" key="3">
    <source>
        <dbReference type="PROSITE-ProRule" id="PRU00221"/>
    </source>
</evidence>
<feature type="repeat" description="WD" evidence="3">
    <location>
        <begin position="1249"/>
        <end position="1288"/>
    </location>
</feature>
<dbReference type="CDD" id="cd00200">
    <property type="entry name" value="WD40"/>
    <property type="match status" value="2"/>
</dbReference>
<dbReference type="InterPro" id="IPR019775">
    <property type="entry name" value="WD40_repeat_CS"/>
</dbReference>
<evidence type="ECO:0000256" key="1">
    <source>
        <dbReference type="ARBA" id="ARBA00022574"/>
    </source>
</evidence>
<dbReference type="Gene3D" id="3.40.50.300">
    <property type="entry name" value="P-loop containing nucleotide triphosphate hydrolases"/>
    <property type="match status" value="1"/>
</dbReference>
<dbReference type="InterPro" id="IPR011041">
    <property type="entry name" value="Quinoprot_gluc/sorb_DH_b-prop"/>
</dbReference>
<dbReference type="eggNOG" id="COG1357">
    <property type="taxonomic scope" value="Bacteria"/>
</dbReference>
<feature type="repeat" description="WD" evidence="3">
    <location>
        <begin position="1624"/>
        <end position="1665"/>
    </location>
</feature>
<organism evidence="6 7">
    <name type="scientific">Thermobispora bispora (strain ATCC 19993 / DSM 43833 / CBS 139.67 / JCM 10125 / KCTC 9307 / NBRC 14880 / R51)</name>
    <dbReference type="NCBI Taxonomy" id="469371"/>
    <lineage>
        <taxon>Bacteria</taxon>
        <taxon>Bacillati</taxon>
        <taxon>Actinomycetota</taxon>
        <taxon>Actinomycetes</taxon>
        <taxon>Streptosporangiales</taxon>
        <taxon>Streptosporangiaceae</taxon>
        <taxon>Thermobispora</taxon>
    </lineage>
</organism>
<sequence length="1807" mass="196754">MAGGVRADPDNPSSKLVTVRLEDVPLEGLLGTITWIDLVGVTDAEEARRLLLTRIQQALVGRAKPAKRPGFPLDPETPAAHAVVDAVSGPQLRRTPVAPPPFPTADRPASADSITLLHIAGPRFGRGLPKGDEPLEAGELQASIWGDLTRLADAGAPRPDLLIVTGDLTESGVPREYEQALGFLTGLRVLLGLEANRLIIVPGPRDVNKKACEAYFTGCEADDVRPTPPYWPKWKHFASLFKELYQGLDGTIFDTAQPWTLFELPELRTVVAGLNSTIAMSHRAEDDYGLVGKAQAAWFAERLRPHGDRLRIGVIAHPPDRLRDSESLQRLLGSRLDLLVHGHDPRDGATEEVWEFGGRPCVPALAPGHHQLIEITPEGLRRWTRGGGRDPLVTGRPQILPYRLLRRPGASPAPPEPAEDAPGEPTQADDPAARLLDRIIEVCRARFERAKIRRVDGDPPYLLVTHAEDGFVRQFLIGAHAGAVTREQVETFLSLVHTIGLEHGSELVYQGPTPPQALRNEALRRGLRLRSFTEFQGLLDLSDHVAKQTRRLNADRRYPPELYVPQRFRFRELGRSDGAIRDDLTGELMRLLAGDHGRFILLLGDFGTGKTFAMRELARRIPSELPHLTPLLIELRNLDKSQAVDSLVASHLTNHGEELIDVKAFHYMLRQGRIVLLLDGFDELVTRVTYERAADHLDTLLQAAEDKAKIVVAARTQHFQSRGQVMTALGERVERLPTHRVLSIEGFTTEQIRAFLVNRYGSQQAADDRMTLLGGISNLLDLASNPRMLSFIADLPEERVRAVAQAGGTISAASLYQEILDHWLRHEESRTRLAGAPGGLTLDELWRAVTTLAVRLWKTGETYLERSELDDVAATLLTELTDDEAEAGARMSVGQTVHAIGSGSLLVRTDEGLFGFIHESVAEWLVARHLAHHLKELSLRPLSELTIEFLCDLAKGAELQAWAARTLASPDAGVAARANALKVTNRLRTAARTDLRGALLRGEDLSHRDLSGVDLTGADLTEAQLVRANLERAVLRNARLIGARLDNAKLAGADLTGADLTRARLMRADVRDVVITGSRWDRAAVIDATGVPDGAPELYGAAIAPRPDTDDQVEVQVAPQSVGVQSGFHDQPVRLPEPVAYRPDGGVFAVGGDDGGVLICEAATGNPLRTLRGHRGRVYKVAYGSAGLLTGASDGTVRIWDPHTGEMRHVLQGNPNGAWPVALFGDLVAAGGADGVVRVWSAGELMLELRGHTPPINGAVFLRGRLITGDADGTIRVWDLSTGKVRHELRGHSGALYRLVLSPERRLLAAGDGQGVLCLWDPYTGELLHRLTGHPGGICAIAFHPDGHALVSGDTEGTVRLWDPHTGQLMGTLSGHEGAIYHVAFSPSGELFVTGDSEGVVRVWSASGEQLAELSGHRGSVWPFAFHPKGHRLVTSSSDGMIRLWDPRTGRCRRVLRGHGRRINSVAFSADGRMLAACGSDGYVRLWDPQTGRRIRSFTGTGDRLESAVFSPAGSLLATTSNDGGVYLWDPTSDGYARELNVDTDHVWAQAFTPDGTRLATANDDDSVRVWHRASGRQELHLTEHRGRVRSIAFSPDGRLIVTGCDDRIVRLWDMVTGECTATLSGHKDRVYAVAFHPSGELVASASNDGTARLWRVPSGDCLHVLEHGGGRLWTAAFSPDGNLLATAGDDLAIRLWDPARGVQLHALTGHTKRISSVAFHPSGELLASAGDDGLVILWDLAGPRQRATLLGLPEGWAAFTPTGLYKSEGEVAGQFWYVIDLCRFEPGELDGYLPGVRRLRPEEVLS</sequence>
<dbReference type="InterPro" id="IPR020472">
    <property type="entry name" value="WD40_PAC1"/>
</dbReference>
<dbReference type="Proteomes" id="UP000006640">
    <property type="component" value="Chromosome"/>
</dbReference>
<dbReference type="InterPro" id="IPR007111">
    <property type="entry name" value="NACHT_NTPase"/>
</dbReference>
<dbReference type="SUPFAM" id="SSF141571">
    <property type="entry name" value="Pentapeptide repeat-like"/>
    <property type="match status" value="1"/>
</dbReference>
<feature type="repeat" description="WD" evidence="3">
    <location>
        <begin position="1456"/>
        <end position="1497"/>
    </location>
</feature>
<gene>
    <name evidence="6" type="ordered locus">Tbis_1480</name>
</gene>
<name>D6YA55_THEBD</name>
<dbReference type="SUPFAM" id="SSF50952">
    <property type="entry name" value="Soluble quinoprotein glucose dehydrogenase"/>
    <property type="match status" value="1"/>
</dbReference>
<dbReference type="InterPro" id="IPR054571">
    <property type="entry name" value="NA-iREase3_dom"/>
</dbReference>
<dbReference type="SUPFAM" id="SSF56300">
    <property type="entry name" value="Metallo-dependent phosphatases"/>
    <property type="match status" value="1"/>
</dbReference>
<dbReference type="SMART" id="SM00320">
    <property type="entry name" value="WD40"/>
    <property type="match status" value="14"/>
</dbReference>
<dbReference type="InterPro" id="IPR029052">
    <property type="entry name" value="Metallo-depent_PP-like"/>
</dbReference>
<dbReference type="Gene3D" id="2.160.20.80">
    <property type="entry name" value="E3 ubiquitin-protein ligase SopA"/>
    <property type="match status" value="1"/>
</dbReference>
<dbReference type="InterPro" id="IPR018391">
    <property type="entry name" value="PQQ_b-propeller_rpt"/>
</dbReference>
<evidence type="ECO:0000313" key="6">
    <source>
        <dbReference type="EMBL" id="ADG88198.1"/>
    </source>
</evidence>
<dbReference type="SMART" id="SM00564">
    <property type="entry name" value="PQQ"/>
    <property type="match status" value="3"/>
</dbReference>
<evidence type="ECO:0000256" key="2">
    <source>
        <dbReference type="ARBA" id="ARBA00022737"/>
    </source>
</evidence>
<dbReference type="eggNOG" id="COG2319">
    <property type="taxonomic scope" value="Bacteria"/>
</dbReference>
<evidence type="ECO:0000259" key="5">
    <source>
        <dbReference type="PROSITE" id="PS50837"/>
    </source>
</evidence>
<feature type="repeat" description="WD" evidence="3">
    <location>
        <begin position="1373"/>
        <end position="1414"/>
    </location>
</feature>
<dbReference type="PROSITE" id="PS50294">
    <property type="entry name" value="WD_REPEATS_REGION"/>
    <property type="match status" value="13"/>
</dbReference>
<feature type="repeat" description="WD" evidence="3">
    <location>
        <begin position="1171"/>
        <end position="1210"/>
    </location>
</feature>
<dbReference type="Pfam" id="PF00400">
    <property type="entry name" value="WD40"/>
    <property type="match status" value="13"/>
</dbReference>
<feature type="repeat" description="WD" evidence="3">
    <location>
        <begin position="1708"/>
        <end position="1749"/>
    </location>
</feature>
<dbReference type="InterPro" id="IPR003593">
    <property type="entry name" value="AAA+_ATPase"/>
</dbReference>
<reference evidence="6 7" key="1">
    <citation type="submission" date="2010-01" db="EMBL/GenBank/DDBJ databases">
        <title>The complete genome of Thermobispora bispora DSM 43833.</title>
        <authorList>
            <consortium name="US DOE Joint Genome Institute (JGI-PGF)"/>
            <person name="Lucas S."/>
            <person name="Copeland A."/>
            <person name="Lapidus A."/>
            <person name="Glavina del Rio T."/>
            <person name="Dalin E."/>
            <person name="Tice H."/>
            <person name="Bruce D."/>
            <person name="Goodwin L."/>
            <person name="Pitluck S."/>
            <person name="Kyrpides N."/>
            <person name="Mavromatis K."/>
            <person name="Ivanova N."/>
            <person name="Mikhailova N."/>
            <person name="Chertkov O."/>
            <person name="Brettin T."/>
            <person name="Detter J.C."/>
            <person name="Han C."/>
            <person name="Larimer F."/>
            <person name="Land M."/>
            <person name="Hauser L."/>
            <person name="Markowitz V."/>
            <person name="Cheng J.-F."/>
            <person name="Hugenholtz P."/>
            <person name="Woyke T."/>
            <person name="Wu D."/>
            <person name="Jando M."/>
            <person name="Schneider S."/>
            <person name="Klenk H.-P."/>
            <person name="Eisen J.A."/>
        </authorList>
    </citation>
    <scope>NUCLEOTIDE SEQUENCE [LARGE SCALE GENOMIC DNA]</scope>
    <source>
        <strain evidence="7">ATCC 19993 / DSM 43833 / CBS 139.67 / JCM 10125 / KCTC 9307 / NBRC 14880 / R51</strain>
    </source>
</reference>
<feature type="repeat" description="WD" evidence="3">
    <location>
        <begin position="1666"/>
        <end position="1698"/>
    </location>
</feature>
<dbReference type="InterPro" id="IPR001680">
    <property type="entry name" value="WD40_rpt"/>
</dbReference>
<dbReference type="STRING" id="469371.Tbis_1480"/>
<dbReference type="SUPFAM" id="SSF52540">
    <property type="entry name" value="P-loop containing nucleoside triphosphate hydrolases"/>
    <property type="match status" value="1"/>
</dbReference>
<dbReference type="Pfam" id="PF22739">
    <property type="entry name" value="NA-iREase3"/>
    <property type="match status" value="1"/>
</dbReference>
<evidence type="ECO:0000256" key="4">
    <source>
        <dbReference type="SAM" id="MobiDB-lite"/>
    </source>
</evidence>
<dbReference type="KEGG" id="tbi:Tbis_1480"/>
<feature type="region of interest" description="Disordered" evidence="4">
    <location>
        <begin position="406"/>
        <end position="429"/>
    </location>
</feature>
<dbReference type="Pfam" id="PF00805">
    <property type="entry name" value="Pentapeptide"/>
    <property type="match status" value="2"/>
</dbReference>
<dbReference type="PROSITE" id="PS50082">
    <property type="entry name" value="WD_REPEATS_2"/>
    <property type="match status" value="13"/>
</dbReference>
<dbReference type="eggNOG" id="COG5635">
    <property type="taxonomic scope" value="Bacteria"/>
</dbReference>
<dbReference type="SUPFAM" id="SSF50998">
    <property type="entry name" value="Quinoprotein alcohol dehydrogenase-like"/>
    <property type="match status" value="2"/>
</dbReference>
<dbReference type="eggNOG" id="COG1409">
    <property type="taxonomic scope" value="Bacteria"/>
</dbReference>
<dbReference type="SMART" id="SM00382">
    <property type="entry name" value="AAA"/>
    <property type="match status" value="1"/>
</dbReference>
<dbReference type="EMBL" id="CP001874">
    <property type="protein sequence ID" value="ADG88198.1"/>
    <property type="molecule type" value="Genomic_DNA"/>
</dbReference>
<dbReference type="InterPro" id="IPR015943">
    <property type="entry name" value="WD40/YVTN_repeat-like_dom_sf"/>
</dbReference>
<feature type="repeat" description="WD" evidence="3">
    <location>
        <begin position="1289"/>
        <end position="1330"/>
    </location>
</feature>